<evidence type="ECO:0008006" key="5">
    <source>
        <dbReference type="Google" id="ProtNLM"/>
    </source>
</evidence>
<organism evidence="3 4">
    <name type="scientific">Caulobacter segnis</name>
    <dbReference type="NCBI Taxonomy" id="88688"/>
    <lineage>
        <taxon>Bacteria</taxon>
        <taxon>Pseudomonadati</taxon>
        <taxon>Pseudomonadota</taxon>
        <taxon>Alphaproteobacteria</taxon>
        <taxon>Caulobacterales</taxon>
        <taxon>Caulobacteraceae</taxon>
        <taxon>Caulobacter</taxon>
    </lineage>
</organism>
<evidence type="ECO:0000313" key="3">
    <source>
        <dbReference type="EMBL" id="USQ98407.1"/>
    </source>
</evidence>
<keyword evidence="4" id="KW-1185">Reference proteome</keyword>
<evidence type="ECO:0000256" key="2">
    <source>
        <dbReference type="SAM" id="SignalP"/>
    </source>
</evidence>
<name>A0ABY5A010_9CAUL</name>
<sequence length="162" mass="17047">MTRSALSVLFAAGLLASATSAMAQSDPIGALGRWTIDLKASTFNEALTGPAPLAAEVDVTKDDGKSLAWTLIEEDEDGLAAIQFADAPLDGAPTKAVVNTQIVMISVKRDGPRGVTAVTSNKTGRKQTMKVWLADPDTLKVEQDVDGVPGPPDQNLTFKRVK</sequence>
<proteinExistence type="predicted"/>
<reference evidence="3 4" key="1">
    <citation type="submission" date="2022-04" db="EMBL/GenBank/DDBJ databases">
        <title>Genome sequence of soybean root-associated Caulobacter segnis RL271.</title>
        <authorList>
            <person name="Longley R."/>
            <person name="Bonito G."/>
            <person name="Trigodet F."/>
            <person name="Crosson S."/>
            <person name="Fiebig A."/>
        </authorList>
    </citation>
    <scope>NUCLEOTIDE SEQUENCE [LARGE SCALE GENOMIC DNA]</scope>
    <source>
        <strain evidence="3 4">RL271</strain>
    </source>
</reference>
<keyword evidence="2" id="KW-0732">Signal</keyword>
<gene>
    <name evidence="3" type="ORF">MZV50_13025</name>
</gene>
<accession>A0ABY5A010</accession>
<evidence type="ECO:0000256" key="1">
    <source>
        <dbReference type="SAM" id="MobiDB-lite"/>
    </source>
</evidence>
<feature type="chain" id="PRO_5046132587" description="Lipocalin-like domain-containing protein" evidence="2">
    <location>
        <begin position="24"/>
        <end position="162"/>
    </location>
</feature>
<feature type="signal peptide" evidence="2">
    <location>
        <begin position="1"/>
        <end position="23"/>
    </location>
</feature>
<dbReference type="Proteomes" id="UP001057520">
    <property type="component" value="Chromosome"/>
</dbReference>
<feature type="region of interest" description="Disordered" evidence="1">
    <location>
        <begin position="142"/>
        <end position="162"/>
    </location>
</feature>
<dbReference type="EMBL" id="CP096040">
    <property type="protein sequence ID" value="USQ98407.1"/>
    <property type="molecule type" value="Genomic_DNA"/>
</dbReference>
<protein>
    <recommendedName>
        <fullName evidence="5">Lipocalin-like domain-containing protein</fullName>
    </recommendedName>
</protein>
<evidence type="ECO:0000313" key="4">
    <source>
        <dbReference type="Proteomes" id="UP001057520"/>
    </source>
</evidence>